<dbReference type="PANTHER" id="PTHR11324">
    <property type="entry name" value="IL16-RELATED"/>
    <property type="match status" value="1"/>
</dbReference>
<feature type="region of interest" description="Disordered" evidence="1">
    <location>
        <begin position="601"/>
        <end position="638"/>
    </location>
</feature>
<feature type="compositionally biased region" description="Acidic residues" evidence="1">
    <location>
        <begin position="922"/>
        <end position="932"/>
    </location>
</feature>
<evidence type="ECO:0000256" key="1">
    <source>
        <dbReference type="SAM" id="MobiDB-lite"/>
    </source>
</evidence>
<reference evidence="3" key="1">
    <citation type="submission" date="2024-04" db="UniProtKB">
        <authorList>
            <consortium name="EnsemblMetazoa"/>
        </authorList>
    </citation>
    <scope>IDENTIFICATION</scope>
    <source>
        <strain evidence="3">EBRO</strain>
    </source>
</reference>
<feature type="compositionally biased region" description="Polar residues" evidence="1">
    <location>
        <begin position="1791"/>
        <end position="1806"/>
    </location>
</feature>
<dbReference type="EnsemblMetazoa" id="ENSAATROPT014141">
    <property type="protein sequence ID" value="ENSAATROPP012890"/>
    <property type="gene ID" value="ENSAATROPG011464"/>
</dbReference>
<dbReference type="PROSITE" id="PS50106">
    <property type="entry name" value="PDZ"/>
    <property type="match status" value="3"/>
</dbReference>
<feature type="compositionally biased region" description="Pro residues" evidence="1">
    <location>
        <begin position="1820"/>
        <end position="1829"/>
    </location>
</feature>
<feature type="region of interest" description="Disordered" evidence="1">
    <location>
        <begin position="2073"/>
        <end position="2097"/>
    </location>
</feature>
<feature type="region of interest" description="Disordered" evidence="1">
    <location>
        <begin position="813"/>
        <end position="945"/>
    </location>
</feature>
<feature type="compositionally biased region" description="Polar residues" evidence="1">
    <location>
        <begin position="842"/>
        <end position="859"/>
    </location>
</feature>
<feature type="region of interest" description="Disordered" evidence="1">
    <location>
        <begin position="1579"/>
        <end position="1598"/>
    </location>
</feature>
<dbReference type="InterPro" id="IPR001478">
    <property type="entry name" value="PDZ"/>
</dbReference>
<feature type="region of interest" description="Disordered" evidence="1">
    <location>
        <begin position="710"/>
        <end position="776"/>
    </location>
</feature>
<feature type="compositionally biased region" description="Polar residues" evidence="1">
    <location>
        <begin position="866"/>
        <end position="882"/>
    </location>
</feature>
<feature type="compositionally biased region" description="Polar residues" evidence="1">
    <location>
        <begin position="2273"/>
        <end position="2289"/>
    </location>
</feature>
<feature type="region of interest" description="Disordered" evidence="1">
    <location>
        <begin position="1457"/>
        <end position="1483"/>
    </location>
</feature>
<feature type="compositionally biased region" description="Low complexity" evidence="1">
    <location>
        <begin position="2208"/>
        <end position="2230"/>
    </location>
</feature>
<feature type="compositionally biased region" description="Basic and acidic residues" evidence="1">
    <location>
        <begin position="900"/>
        <end position="912"/>
    </location>
</feature>
<feature type="compositionally biased region" description="Low complexity" evidence="1">
    <location>
        <begin position="552"/>
        <end position="565"/>
    </location>
</feature>
<protein>
    <recommendedName>
        <fullName evidence="2">PDZ domain-containing protein</fullName>
    </recommendedName>
</protein>
<organism evidence="3 4">
    <name type="scientific">Anopheles atroparvus</name>
    <name type="common">European mosquito</name>
    <dbReference type="NCBI Taxonomy" id="41427"/>
    <lineage>
        <taxon>Eukaryota</taxon>
        <taxon>Metazoa</taxon>
        <taxon>Ecdysozoa</taxon>
        <taxon>Arthropoda</taxon>
        <taxon>Hexapoda</taxon>
        <taxon>Insecta</taxon>
        <taxon>Pterygota</taxon>
        <taxon>Neoptera</taxon>
        <taxon>Endopterygota</taxon>
        <taxon>Diptera</taxon>
        <taxon>Nematocera</taxon>
        <taxon>Culicoidea</taxon>
        <taxon>Culicidae</taxon>
        <taxon>Anophelinae</taxon>
        <taxon>Anopheles</taxon>
    </lineage>
</organism>
<feature type="compositionally biased region" description="Low complexity" evidence="1">
    <location>
        <begin position="1886"/>
        <end position="1918"/>
    </location>
</feature>
<feature type="region of interest" description="Disordered" evidence="1">
    <location>
        <begin position="982"/>
        <end position="1054"/>
    </location>
</feature>
<feature type="compositionally biased region" description="Polar residues" evidence="1">
    <location>
        <begin position="738"/>
        <end position="749"/>
    </location>
</feature>
<keyword evidence="4" id="KW-1185">Reference proteome</keyword>
<feature type="compositionally biased region" description="Low complexity" evidence="1">
    <location>
        <begin position="1326"/>
        <end position="1343"/>
    </location>
</feature>
<feature type="region of interest" description="Disordered" evidence="1">
    <location>
        <begin position="1111"/>
        <end position="1146"/>
    </location>
</feature>
<evidence type="ECO:0000259" key="2">
    <source>
        <dbReference type="PROSITE" id="PS50106"/>
    </source>
</evidence>
<feature type="region of interest" description="Disordered" evidence="1">
    <location>
        <begin position="2121"/>
        <end position="2168"/>
    </location>
</feature>
<dbReference type="Pfam" id="PF00595">
    <property type="entry name" value="PDZ"/>
    <property type="match status" value="3"/>
</dbReference>
<feature type="compositionally biased region" description="Pro residues" evidence="1">
    <location>
        <begin position="250"/>
        <end position="259"/>
    </location>
</feature>
<feature type="region of interest" description="Disordered" evidence="1">
    <location>
        <begin position="538"/>
        <end position="565"/>
    </location>
</feature>
<sequence>MDKYVTVVSVDDQLQMASVVGVASGANAPVVVVASNGMHESTRDSEAGGMNGGSAKSSTTDLREGGRSPVSHSDAGAHAQQEQEDSQFVTVLSINHGGDGSRGALGTRLNPPEVVLVYRLPGERLGFGLKFQGGTKSNEKIQRLFIQSCAENSPASRVQASWGHLREGDEILEIDGVSVTRMTRIECVKCLKDSNVAIKLLVRNGEGKVQNFYSDGHTVGNGVASGIGGGGGGSSGGGGGGGELPERKGAPPPPPPVPPRKLNKRKQSTADQQQPNGQPGGAGDAGGPPSKQGPPPVCAPPEPFVPPPDPETYSNLFAVDDISDLISESDDTASTISTVVDKFSICSSLSSEDYTIPSNGPNGIGQSIELAKALKPFTLLEQEFNLESKFETTNLFTFKPPPPLTNVVLLEVPAAVEKPSAALVLPVAAGEYENVTIMKVDENRNYENVAVPYGGPYENVTIQTVQPYENMVLHRAPVGTTTAGRRVIADANYSGGDYENVDLKAASVPPRPLPRQAAAVVEPKKRAPIPVPIPIVVPPPRLKPTKQVNGGPQSQTATTVAPAPSTMAPSMAPLGSEYSTIQNWLQEATEVIHECALVTSASGEGGSDALPTEEKVSSSSVKETSSSSQPAGTDLPRLIDFHPKVSQPMEGLEEVEAVAPPASPTMGVRYEGPPALHHPEDTDDGQYDLPAPEAIVRKCIKIISSEDHTYIESSSSDDDDDEKLYGRGRSEDEDDRSSVLSREATTPEQFLSGDGYSDEDGEKLGPPEIVSGGPSEAYFNFPWTSNLLPPIGEVEEEFSSLENQHNGPIVIIDTADETVINDTNNNQQRERKKPLDDESPKLPQSTIPSSKIVTKTSNRFEVMSAVQESANVNETKSASSGSECDEMSDPVANVDAPDQSVDHDAASDRDQLDSNGCFTPDSLDEAYDDQPDGDQPHEPQEEQTVAEACVNSTAAADNADAISFVNPSTCGQEIVTGGANGSIIENVHRADGTTQHDEQEMEPKSQLPAAPERSATMEDGNESANEPSSALDKTLSNEANPVKITAKAEKAEEDDSNIDAICGDVDIVVGDTVESDFEELVKAQVEPLDVEDSSEQIQQIHERIIVGIERAVSDEGDDEGEVLSVGEGAMKPIEGGESDTSDTTEGADAVGVDKAIPEPTVVEPVASGDSSGVIPESPTPVEDQLVEVLQQSVQRQEEDAEVQIDKDPVEQAARNIASLGGAESVESSAGKLLAGSHTETEAKQSAPGSVTSMDSMNNVVTTTTTVTAIASTVHQLIPAPSAAPATAPASTAAAAAAAAAAIGGKVAPPAFSRLPPDGHEFPPNFTEPSATTTQTSATVTGTSNGTSVPPPTVAAMAIMNGGVTAPVLAKSNDKHSSFNDDLPELPKSSPPPVPRKVLRSELTPKGTGSPASSNGSELDNGFRKPPPFPTRSVSIAESMLSRKELPQAYQSLQSVFEQRRRSVDVPDHHQHAGKPPAAPGRITLVGSNWRKDEKSEKSVRDKIAMFSSAAAADGEGSVVPAPGPIGGARKFSKDFTKSSENLLGGGTKKSTVEAIETYATLRKKAHSVEHLDEVDKSVPLMGASSGAGEPASAPSYKGKFSLETSKPVVLGKAYSVENLNPLQRAEAGKANGGQGVVGGVDGSKILSRTTSFSGYSNGNSLATIASPSSANNNATDERWKSSISNLLEQRKKSMSKLRGLVIPEKVPEAEVLADSRIIGLPIIKSKDSEIILSSAVIAKGTTTTSNGGGSTPSLSYSRKTSTLPTPAKSSVHSLASPSAKPGPIVPEVTYKNVSRAQTASTGSSDGKLSESESEITFRKPLPPLPPAKPPRTSLVYPPKSGSSDCLRSTEDESDDSDSVMSSRVSSPPVSPVAPAAPVEKYALTRTLSSETNTSITSSNSTLTSSSGSQASCSSVGSTPTVDISRKLSKSSSSEASMNRKNVLASAKCRSGRGDLKIEDVGYGAGAGKAGRYEDGDSTDGYEEEERRKSKSKPRSSLTNNAAQGHAGYEPEKKEPTHYKVVDKVDSIVDKVIKVASYVEVVSDLEDGSIAEDTTDHHVVMVAATKPLVVAEKPIAPQEQSPKMRTGGGQSGHETQSAPMSDLAKWVRHEAARSISHKESIAEVPTNGGGGGSPVRMEKKTPSPPSMTRTISEPAPRTPAPVPVKRELRSSVETKKLNLAEIRKSFESKSANSTVIPTPVKQTPRESLAAVPSSTPVATPAVTPSAANSTAHATPKSHATNSHDRFSSWDSLASSSSGVSSLQTNSLGLGQAGSGNPNCSGSSQTLQSTPSDYGSFSSLGSSHSLITPQDLQLIIEEADPPLATPEAFVVVLQRETPESSIGITLAGGSDYEAKEITIHKILTNSPADRDGRLRKGDRILSINGLSMRGLTHRESLSVLKTPRPEVVMVITRSKSLVLDTLTKLKRPSMGSLSSLAEKSELTSEYERKLKIQHKASRSLDLDHLDVASNEAESVFDGTASEDGLLSADDVSKCSSSNPNDSAAPSYPVEVPEGCRMVEINKDGAGLGFSIEGGFDSPTGNKPLIIKKIFMGGAAEKSGLLRAGEEIVAINDASIAKMTRIQVWNMMKKLPNGSVRITLK</sequence>
<evidence type="ECO:0000313" key="3">
    <source>
        <dbReference type="EnsemblMetazoa" id="ENSAATROPP012890"/>
    </source>
</evidence>
<feature type="compositionally biased region" description="Gly residues" evidence="1">
    <location>
        <begin position="224"/>
        <end position="243"/>
    </location>
</feature>
<feature type="compositionally biased region" description="Basic and acidic residues" evidence="1">
    <location>
        <begin position="2008"/>
        <end position="2017"/>
    </location>
</feature>
<feature type="region of interest" description="Disordered" evidence="1">
    <location>
        <begin position="2188"/>
        <end position="2244"/>
    </location>
</feature>
<feature type="region of interest" description="Disordered" evidence="1">
    <location>
        <begin position="1220"/>
        <end position="1255"/>
    </location>
</feature>
<feature type="region of interest" description="Disordered" evidence="1">
    <location>
        <begin position="1741"/>
        <end position="2017"/>
    </location>
</feature>
<dbReference type="SMART" id="SM00228">
    <property type="entry name" value="PDZ"/>
    <property type="match status" value="3"/>
</dbReference>
<evidence type="ECO:0000313" key="4">
    <source>
        <dbReference type="Proteomes" id="UP000075880"/>
    </source>
</evidence>
<feature type="compositionally biased region" description="Low complexity" evidence="1">
    <location>
        <begin position="1741"/>
        <end position="1755"/>
    </location>
</feature>
<feature type="region of interest" description="Disordered" evidence="1">
    <location>
        <begin position="2259"/>
        <end position="2296"/>
    </location>
</feature>
<feature type="compositionally biased region" description="Low complexity" evidence="1">
    <location>
        <begin position="617"/>
        <end position="628"/>
    </location>
</feature>
<dbReference type="InterPro" id="IPR036034">
    <property type="entry name" value="PDZ_sf"/>
</dbReference>
<feature type="region of interest" description="Disordered" evidence="1">
    <location>
        <begin position="40"/>
        <end position="85"/>
    </location>
</feature>
<dbReference type="SUPFAM" id="SSF50156">
    <property type="entry name" value="PDZ domain-like"/>
    <property type="match status" value="3"/>
</dbReference>
<feature type="compositionally biased region" description="Polar residues" evidence="1">
    <location>
        <begin position="1756"/>
        <end position="1776"/>
    </location>
</feature>
<feature type="region of interest" description="Disordered" evidence="1">
    <location>
        <begin position="1310"/>
        <end position="1353"/>
    </location>
</feature>
<dbReference type="Proteomes" id="UP000075880">
    <property type="component" value="Unassembled WGS sequence"/>
</dbReference>
<feature type="compositionally biased region" description="Low complexity" evidence="1">
    <location>
        <begin position="1582"/>
        <end position="1595"/>
    </location>
</feature>
<feature type="compositionally biased region" description="Polar residues" evidence="1">
    <location>
        <begin position="1246"/>
        <end position="1255"/>
    </location>
</feature>
<dbReference type="PANTHER" id="PTHR11324:SF16">
    <property type="entry name" value="PDZ DOMAIN-CONTAINING PROTEIN 2"/>
    <property type="match status" value="1"/>
</dbReference>
<feature type="compositionally biased region" description="Low complexity" evidence="1">
    <location>
        <begin position="1858"/>
        <end position="1878"/>
    </location>
</feature>
<feature type="region of interest" description="Disordered" evidence="1">
    <location>
        <begin position="1371"/>
        <end position="1431"/>
    </location>
</feature>
<feature type="compositionally biased region" description="Basic and acidic residues" evidence="1">
    <location>
        <begin position="986"/>
        <end position="1003"/>
    </location>
</feature>
<feature type="region of interest" description="Disordered" evidence="1">
    <location>
        <begin position="224"/>
        <end position="313"/>
    </location>
</feature>
<feature type="domain" description="PDZ" evidence="2">
    <location>
        <begin position="2328"/>
        <end position="2413"/>
    </location>
</feature>
<feature type="region of interest" description="Disordered" evidence="1">
    <location>
        <begin position="662"/>
        <end position="688"/>
    </location>
</feature>
<feature type="compositionally biased region" description="Pro residues" evidence="1">
    <location>
        <begin position="291"/>
        <end position="310"/>
    </location>
</feature>
<dbReference type="Gene3D" id="2.30.42.10">
    <property type="match status" value="3"/>
</dbReference>
<feature type="domain" description="PDZ" evidence="2">
    <location>
        <begin position="113"/>
        <end position="206"/>
    </location>
</feature>
<feature type="compositionally biased region" description="Basic and acidic residues" evidence="1">
    <location>
        <begin position="1457"/>
        <end position="1470"/>
    </location>
</feature>
<dbReference type="CDD" id="cd00136">
    <property type="entry name" value="PDZ_canonical"/>
    <property type="match status" value="1"/>
</dbReference>
<feature type="domain" description="PDZ" evidence="2">
    <location>
        <begin position="2515"/>
        <end position="2587"/>
    </location>
</feature>
<accession>A0AAG5DPE6</accession>
<name>A0AAG5DPE6_ANOAO</name>
<proteinExistence type="predicted"/>